<keyword evidence="2" id="KW-0614">Plasmid</keyword>
<feature type="region of interest" description="Disordered" evidence="1">
    <location>
        <begin position="138"/>
        <end position="160"/>
    </location>
</feature>
<proteinExistence type="predicted"/>
<dbReference type="Proteomes" id="UP000596099">
    <property type="component" value="Plasmid pHB5018c"/>
</dbReference>
<dbReference type="EMBL" id="AP024272">
    <property type="protein sequence ID" value="BCP67601.1"/>
    <property type="molecule type" value="Genomic_DNA"/>
</dbReference>
<dbReference type="SUPFAM" id="SSF53098">
    <property type="entry name" value="Ribonuclease H-like"/>
    <property type="match status" value="1"/>
</dbReference>
<reference evidence="3" key="1">
    <citation type="submission" date="2021-01" db="EMBL/GenBank/DDBJ databases">
        <title>Complete Genome Sequence of Thermus thermophilus Strain HB5018, Isolated from Mine Onsen Hot Spring.</title>
        <authorList>
            <person name="Miyazaki K."/>
            <person name="Moriya T."/>
            <person name="Nemoto N."/>
            <person name="Oshima T."/>
            <person name="Yura K."/>
            <person name="Bessho Y."/>
        </authorList>
    </citation>
    <scope>NUCLEOTIDE SEQUENCE [LARGE SCALE GENOMIC DNA]</scope>
    <source>
        <strain evidence="3">HB5018</strain>
        <plasmid evidence="3">pHB5018c</plasmid>
    </source>
</reference>
<evidence type="ECO:0000256" key="1">
    <source>
        <dbReference type="SAM" id="MobiDB-lite"/>
    </source>
</evidence>
<organism evidence="2 3">
    <name type="scientific">Thermus thermophilus</name>
    <dbReference type="NCBI Taxonomy" id="274"/>
    <lineage>
        <taxon>Bacteria</taxon>
        <taxon>Thermotogati</taxon>
        <taxon>Deinococcota</taxon>
        <taxon>Deinococci</taxon>
        <taxon>Thermales</taxon>
        <taxon>Thermaceae</taxon>
        <taxon>Thermus</taxon>
    </lineage>
</organism>
<protein>
    <recommendedName>
        <fullName evidence="4">RNase H type-1 domain-containing protein</fullName>
    </recommendedName>
</protein>
<name>A0A7R7TH94_THETH</name>
<evidence type="ECO:0000313" key="3">
    <source>
        <dbReference type="Proteomes" id="UP000596099"/>
    </source>
</evidence>
<geneLocation type="plasmid" evidence="2 3">
    <name>pHB5018c</name>
</geneLocation>
<accession>A0A7R7TH94</accession>
<dbReference type="RefSeq" id="WP_201351531.1">
    <property type="nucleotide sequence ID" value="NZ_AP024272.1"/>
</dbReference>
<evidence type="ECO:0000313" key="2">
    <source>
        <dbReference type="EMBL" id="BCP67601.1"/>
    </source>
</evidence>
<sequence length="160" mass="17931">MAVRIYADASWKNRVAAIAVFQAGRKEPLEQMVIPFPVETPLEAELGALFMAAELAPPGAVLHTDSAQAHALVEGRQPLPPKEDVAILVEVIQRNMREKGLTLCFIGGKRRRRRRRHRELHRLVDFLAKSLLRSQLAETEEDAKETTYPHACSPSYPPDS</sequence>
<dbReference type="InterPro" id="IPR012337">
    <property type="entry name" value="RNaseH-like_sf"/>
</dbReference>
<evidence type="ECO:0008006" key="4">
    <source>
        <dbReference type="Google" id="ProtNLM"/>
    </source>
</evidence>
<dbReference type="AlphaFoldDB" id="A0A7R7TH94"/>
<gene>
    <name evidence="2" type="ORF">TthHB5018_c25350</name>
</gene>